<evidence type="ECO:0000313" key="3">
    <source>
        <dbReference type="EMBL" id="MCB6184795.1"/>
    </source>
</evidence>
<sequence length="109" mass="11814">MRRFFTPIMLLVAGAVWLLSELEWVSAYAVFWPALLGVIGVSILLDEGVHQLSFPSGAGFILASVLMGWRAVSDIRLGILMPVWLIGFGIVLLINRSGAIPPPTKHTAS</sequence>
<feature type="transmembrane region" description="Helical" evidence="1">
    <location>
        <begin position="75"/>
        <end position="95"/>
    </location>
</feature>
<feature type="transmembrane region" description="Helical" evidence="1">
    <location>
        <begin position="52"/>
        <end position="69"/>
    </location>
</feature>
<gene>
    <name evidence="3" type="ORF">LIN78_14705</name>
</gene>
<dbReference type="RefSeq" id="WP_227181613.1">
    <property type="nucleotide sequence ID" value="NZ_JAJBZT010000009.1"/>
</dbReference>
<organism evidence="3 4">
    <name type="scientific">Leeia speluncae</name>
    <dbReference type="NCBI Taxonomy" id="2884804"/>
    <lineage>
        <taxon>Bacteria</taxon>
        <taxon>Pseudomonadati</taxon>
        <taxon>Pseudomonadota</taxon>
        <taxon>Betaproteobacteria</taxon>
        <taxon>Neisseriales</taxon>
        <taxon>Leeiaceae</taxon>
        <taxon>Leeia</taxon>
    </lineage>
</organism>
<dbReference type="Proteomes" id="UP001165395">
    <property type="component" value="Unassembled WGS sequence"/>
</dbReference>
<accession>A0ABS8D9C9</accession>
<keyword evidence="1" id="KW-0472">Membrane</keyword>
<dbReference type="Pfam" id="PF22570">
    <property type="entry name" value="LiaF-TM"/>
    <property type="match status" value="1"/>
</dbReference>
<name>A0ABS8D9C9_9NEIS</name>
<comment type="caution">
    <text evidence="3">The sequence shown here is derived from an EMBL/GenBank/DDBJ whole genome shotgun (WGS) entry which is preliminary data.</text>
</comment>
<protein>
    <recommendedName>
        <fullName evidence="2">LiaF transmembrane domain-containing protein</fullName>
    </recommendedName>
</protein>
<feature type="domain" description="LiaF transmembrane" evidence="2">
    <location>
        <begin position="5"/>
        <end position="97"/>
    </location>
</feature>
<feature type="transmembrane region" description="Helical" evidence="1">
    <location>
        <begin position="25"/>
        <end position="45"/>
    </location>
</feature>
<dbReference type="EMBL" id="JAJBZT010000009">
    <property type="protein sequence ID" value="MCB6184795.1"/>
    <property type="molecule type" value="Genomic_DNA"/>
</dbReference>
<dbReference type="InterPro" id="IPR054331">
    <property type="entry name" value="LiaF_TM"/>
</dbReference>
<keyword evidence="1" id="KW-1133">Transmembrane helix</keyword>
<evidence type="ECO:0000259" key="2">
    <source>
        <dbReference type="Pfam" id="PF22570"/>
    </source>
</evidence>
<evidence type="ECO:0000256" key="1">
    <source>
        <dbReference type="SAM" id="Phobius"/>
    </source>
</evidence>
<keyword evidence="1" id="KW-0812">Transmembrane</keyword>
<evidence type="ECO:0000313" key="4">
    <source>
        <dbReference type="Proteomes" id="UP001165395"/>
    </source>
</evidence>
<proteinExistence type="predicted"/>
<keyword evidence="4" id="KW-1185">Reference proteome</keyword>
<reference evidence="3" key="1">
    <citation type="submission" date="2021-10" db="EMBL/GenBank/DDBJ databases">
        <title>The complete genome sequence of Leeia sp. TBRC 13508.</title>
        <authorList>
            <person name="Charoenyingcharoen P."/>
            <person name="Yukphan P."/>
        </authorList>
    </citation>
    <scope>NUCLEOTIDE SEQUENCE</scope>
    <source>
        <strain evidence="3">TBRC 13508</strain>
    </source>
</reference>